<organism evidence="3">
    <name type="scientific">Tetraselmis sp. GSL018</name>
    <dbReference type="NCBI Taxonomy" id="582737"/>
    <lineage>
        <taxon>Eukaryota</taxon>
        <taxon>Viridiplantae</taxon>
        <taxon>Chlorophyta</taxon>
        <taxon>core chlorophytes</taxon>
        <taxon>Chlorodendrophyceae</taxon>
        <taxon>Chlorodendrales</taxon>
        <taxon>Chlorodendraceae</taxon>
        <taxon>Tetraselmis</taxon>
    </lineage>
</organism>
<evidence type="ECO:0000256" key="1">
    <source>
        <dbReference type="SAM" id="Coils"/>
    </source>
</evidence>
<evidence type="ECO:0000256" key="2">
    <source>
        <dbReference type="SAM" id="MobiDB-lite"/>
    </source>
</evidence>
<feature type="region of interest" description="Disordered" evidence="2">
    <location>
        <begin position="228"/>
        <end position="305"/>
    </location>
</feature>
<dbReference type="AlphaFoldDB" id="A0A061QXJ8"/>
<evidence type="ECO:0000313" key="3">
    <source>
        <dbReference type="EMBL" id="JAC63169.1"/>
    </source>
</evidence>
<feature type="compositionally biased region" description="Basic and acidic residues" evidence="2">
    <location>
        <begin position="279"/>
        <end position="301"/>
    </location>
</feature>
<feature type="coiled-coil region" evidence="1">
    <location>
        <begin position="423"/>
        <end position="450"/>
    </location>
</feature>
<feature type="compositionally biased region" description="Basic and acidic residues" evidence="2">
    <location>
        <begin position="1"/>
        <end position="16"/>
    </location>
</feature>
<proteinExistence type="predicted"/>
<feature type="compositionally biased region" description="Polar residues" evidence="2">
    <location>
        <begin position="19"/>
        <end position="28"/>
    </location>
</feature>
<dbReference type="PROSITE" id="PS50096">
    <property type="entry name" value="IQ"/>
    <property type="match status" value="1"/>
</dbReference>
<keyword evidence="1" id="KW-0175">Coiled coil</keyword>
<feature type="region of interest" description="Disordered" evidence="2">
    <location>
        <begin position="385"/>
        <end position="420"/>
    </location>
</feature>
<feature type="region of interest" description="Disordered" evidence="2">
    <location>
        <begin position="1"/>
        <end position="63"/>
    </location>
</feature>
<gene>
    <name evidence="3" type="ORF">TSPGSL018_21311</name>
</gene>
<feature type="compositionally biased region" description="Acidic residues" evidence="2">
    <location>
        <begin position="385"/>
        <end position="394"/>
    </location>
</feature>
<name>A0A061QXJ8_9CHLO</name>
<feature type="compositionally biased region" description="Basic residues" evidence="2">
    <location>
        <begin position="254"/>
        <end position="267"/>
    </location>
</feature>
<reference evidence="3" key="1">
    <citation type="submission" date="2014-05" db="EMBL/GenBank/DDBJ databases">
        <title>The transcriptome of the halophilic microalga Tetraselmis sp. GSL018 isolated from the Great Salt Lake, Utah.</title>
        <authorList>
            <person name="Jinkerson R.E."/>
            <person name="D'Adamo S."/>
            <person name="Posewitz M.C."/>
        </authorList>
    </citation>
    <scope>NUCLEOTIDE SEQUENCE</scope>
    <source>
        <strain evidence="3">GSL018</strain>
    </source>
</reference>
<accession>A0A061QXJ8</accession>
<feature type="compositionally biased region" description="Low complexity" evidence="2">
    <location>
        <begin position="228"/>
        <end position="238"/>
    </location>
</feature>
<protein>
    <submittedName>
        <fullName evidence="3">Uncharacterized protein</fullName>
    </submittedName>
</protein>
<sequence>MEPHPENHSKPEELRRGSFSPQRSNSSVYRKLGKGIWRRTPEVQIETRNPPILQRTQTRQDKFGGTTYHVAETKPERLPTLKKGSNRAVDTPEKAALRQREAARLEKKKRDAFRKKEWSFNLRLITELQEQGLSVANQPKWAQDLHNSVRIIQRAWRAAILRKRWKKVEEAIKQTDTPLLDEALWGGWKIAHDLWKRSEDDADNALAYDASSTRSSWWDSSDIISEDGLGSAASDSGSNTDPQEEAGSDDGKQAKRRRRGGRRKRTKKNETRGQQNPPRVDRQPVSKEWSHEHRDVARRGGGDLGLPTFEAPVYSNKGRALAAAGVDRRRHRWKAAKGAAQGANRLRRGAGTEVELATGDRAVAEGADDALQSLLQTAGGYVIDREEEEEEDEAVREPERGEGLAETAGGRSTRAMQRNRMAARSVRRTKKAIERSMSELRQEALDAKAAARHLLLAKWRLEYMHQVVRGHIKQDASGGDDLGVKVNRALKEARLDDVSALAKALEQGPVSEENIATFLEGRQRLEQIQDALATVSELVDEAYEGLKAGSAYRGRRQALPQLDNLAGLRRGHLLTPQP</sequence>
<dbReference type="EMBL" id="GBEZ01023744">
    <property type="protein sequence ID" value="JAC63169.1"/>
    <property type="molecule type" value="Transcribed_RNA"/>
</dbReference>
<feature type="non-terminal residue" evidence="3">
    <location>
        <position position="578"/>
    </location>
</feature>